<keyword evidence="1" id="KW-0732">Signal</keyword>
<name>A0ABR1HI63_9HYPO</name>
<dbReference type="Proteomes" id="UP001498421">
    <property type="component" value="Unassembled WGS sequence"/>
</dbReference>
<evidence type="ECO:0000313" key="2">
    <source>
        <dbReference type="EMBL" id="KAK7420423.1"/>
    </source>
</evidence>
<evidence type="ECO:0000313" key="3">
    <source>
        <dbReference type="Proteomes" id="UP001498421"/>
    </source>
</evidence>
<reference evidence="2 3" key="1">
    <citation type="journal article" date="2025" name="Microbiol. Resour. Announc.">
        <title>Draft genome sequences for Neonectria magnoliae and Neonectria punicea, canker pathogens of Liriodendron tulipifera and Acer saccharum in West Virginia.</title>
        <authorList>
            <person name="Petronek H.M."/>
            <person name="Kasson M.T."/>
            <person name="Metheny A.M."/>
            <person name="Stauder C.M."/>
            <person name="Lovett B."/>
            <person name="Lynch S.C."/>
            <person name="Garnas J.R."/>
            <person name="Kasson L.R."/>
            <person name="Stajich J.E."/>
        </authorList>
    </citation>
    <scope>NUCLEOTIDE SEQUENCE [LARGE SCALE GENOMIC DNA]</scope>
    <source>
        <strain evidence="2 3">NRRL 64651</strain>
    </source>
</reference>
<feature type="chain" id="PRO_5045993660" evidence="1">
    <location>
        <begin position="28"/>
        <end position="161"/>
    </location>
</feature>
<dbReference type="InterPro" id="IPR036152">
    <property type="entry name" value="Asp/glu_Ase-like_sf"/>
</dbReference>
<keyword evidence="3" id="KW-1185">Reference proteome</keyword>
<comment type="caution">
    <text evidence="2">The sequence shown here is derived from an EMBL/GenBank/DDBJ whole genome shotgun (WGS) entry which is preliminary data.</text>
</comment>
<dbReference type="EMBL" id="JAZAVK010000135">
    <property type="protein sequence ID" value="KAK7420423.1"/>
    <property type="molecule type" value="Genomic_DNA"/>
</dbReference>
<gene>
    <name evidence="2" type="ORF">QQZ08_010410</name>
</gene>
<accession>A0ABR1HI63</accession>
<organism evidence="2 3">
    <name type="scientific">Neonectria magnoliae</name>
    <dbReference type="NCBI Taxonomy" id="2732573"/>
    <lineage>
        <taxon>Eukaryota</taxon>
        <taxon>Fungi</taxon>
        <taxon>Dikarya</taxon>
        <taxon>Ascomycota</taxon>
        <taxon>Pezizomycotina</taxon>
        <taxon>Sordariomycetes</taxon>
        <taxon>Hypocreomycetidae</taxon>
        <taxon>Hypocreales</taxon>
        <taxon>Nectriaceae</taxon>
        <taxon>Neonectria</taxon>
    </lineage>
</organism>
<evidence type="ECO:0000256" key="1">
    <source>
        <dbReference type="SAM" id="SignalP"/>
    </source>
</evidence>
<protein>
    <submittedName>
        <fullName evidence="2">Uncharacterized protein</fullName>
    </submittedName>
</protein>
<sequence>MILKTNGFPTVPLSVLATLSVASPVQPASTSQKVLFGGRYSGRGRSSYGALDDTQYSQFNIAAEETIAYNPYLFNVSQLAISNWTSNRTSLSPSRSNALAMNMTRIIDEALCSDNSDINGAAFTHGTNFEETAIPFDLLIHCDKSVVARCLAASVGPLGRW</sequence>
<feature type="signal peptide" evidence="1">
    <location>
        <begin position="1"/>
        <end position="27"/>
    </location>
</feature>
<dbReference type="SUPFAM" id="SSF53774">
    <property type="entry name" value="Glutaminase/Asparaginase"/>
    <property type="match status" value="1"/>
</dbReference>
<proteinExistence type="predicted"/>